<name>A0A1M6WC72_REIAG</name>
<evidence type="ECO:0000256" key="1">
    <source>
        <dbReference type="SAM" id="SignalP"/>
    </source>
</evidence>
<proteinExistence type="predicted"/>
<dbReference type="InterPro" id="IPR023614">
    <property type="entry name" value="Porin_dom_sf"/>
</dbReference>
<keyword evidence="3" id="KW-1185">Reference proteome</keyword>
<dbReference type="AlphaFoldDB" id="A0A1M6WC72"/>
<evidence type="ECO:0008006" key="4">
    <source>
        <dbReference type="Google" id="ProtNLM"/>
    </source>
</evidence>
<evidence type="ECO:0000313" key="2">
    <source>
        <dbReference type="EMBL" id="SHK91228.1"/>
    </source>
</evidence>
<protein>
    <recommendedName>
        <fullName evidence="4">Phosphate-selective porin O and P</fullName>
    </recommendedName>
</protein>
<dbReference type="SUPFAM" id="SSF56935">
    <property type="entry name" value="Porins"/>
    <property type="match status" value="1"/>
</dbReference>
<keyword evidence="1" id="KW-0732">Signal</keyword>
<dbReference type="STRING" id="156994.SAMN04488028_11138"/>
<dbReference type="EMBL" id="FRAA01000011">
    <property type="protein sequence ID" value="SHK91228.1"/>
    <property type="molecule type" value="Genomic_DNA"/>
</dbReference>
<gene>
    <name evidence="2" type="ORF">SAMN04488028_11138</name>
</gene>
<reference evidence="3" key="1">
    <citation type="submission" date="2016-11" db="EMBL/GenBank/DDBJ databases">
        <authorList>
            <person name="Varghese N."/>
            <person name="Submissions S."/>
        </authorList>
    </citation>
    <scope>NUCLEOTIDE SEQUENCE [LARGE SCALE GENOMIC DNA]</scope>
    <source>
        <strain evidence="3">DSM 26134</strain>
    </source>
</reference>
<accession>A0A1M6WC72</accession>
<dbReference type="Proteomes" id="UP000184474">
    <property type="component" value="Unassembled WGS sequence"/>
</dbReference>
<feature type="signal peptide" evidence="1">
    <location>
        <begin position="1"/>
        <end position="19"/>
    </location>
</feature>
<sequence length="390" mass="44880">MKQTLLMMLLLVSVLSLVAQEDNVPEPNLRYGEKGWELSYGENYLMTLEWRLQFRFAGISGQQTDFYVQDEDNVNSTFALQRARLKVGGHVYQPYLKYYLEYDFPSNNLMNWVMTIDKYKGLQVKIGQWKINYNTERYVSSGKQQFVDRSIANRYFTFDRQIGAMIQGELFDGQIGSSMYHVGVFNGTGRGAVNESNDYLWLARYQWNFSRTQAKMSFGDLERSQVSKGFLAVSAATNQSAYTSFSSSGGGELPGFSPGLSRQYQINQLGVELMYKYKGFSLMNENHIKTIDDQVNGVQTDLYGGYLMAGYFLSELISFVPEPLELIARYSMVSYSDAWEEKTTELTLGCNWFFSGHRNKLTFDFSFLNNVDFNPNYDGLRARVQWDVSF</sequence>
<organism evidence="2 3">
    <name type="scientific">Reichenbachiella agariperforans</name>
    <dbReference type="NCBI Taxonomy" id="156994"/>
    <lineage>
        <taxon>Bacteria</taxon>
        <taxon>Pseudomonadati</taxon>
        <taxon>Bacteroidota</taxon>
        <taxon>Cytophagia</taxon>
        <taxon>Cytophagales</taxon>
        <taxon>Reichenbachiellaceae</taxon>
        <taxon>Reichenbachiella</taxon>
    </lineage>
</organism>
<feature type="chain" id="PRO_5011980081" description="Phosphate-selective porin O and P" evidence="1">
    <location>
        <begin position="20"/>
        <end position="390"/>
    </location>
</feature>
<dbReference type="RefSeq" id="WP_073125382.1">
    <property type="nucleotide sequence ID" value="NZ_FRAA01000011.1"/>
</dbReference>
<dbReference type="Gene3D" id="2.40.160.10">
    <property type="entry name" value="Porin"/>
    <property type="match status" value="1"/>
</dbReference>
<evidence type="ECO:0000313" key="3">
    <source>
        <dbReference type="Proteomes" id="UP000184474"/>
    </source>
</evidence>